<evidence type="ECO:0000313" key="5">
    <source>
        <dbReference type="Proteomes" id="UP000266298"/>
    </source>
</evidence>
<keyword evidence="2" id="KW-1133">Transmembrane helix</keyword>
<feature type="transmembrane region" description="Helical" evidence="2">
    <location>
        <begin position="60"/>
        <end position="78"/>
    </location>
</feature>
<keyword evidence="2" id="KW-0812">Transmembrane</keyword>
<gene>
    <name evidence="4" type="ORF">DZF96_09105</name>
</gene>
<reference evidence="4 5" key="1">
    <citation type="submission" date="2018-08" db="EMBL/GenBank/DDBJ databases">
        <title>Genome Sequence of Clavibacter michiganensis Subspecies type strains, and the Atypical Peach-Colored Strains Isolated from Tomato.</title>
        <authorList>
            <person name="Osdaghi E."/>
            <person name="Portier P."/>
            <person name="Briand M."/>
            <person name="Jacques M.-A."/>
        </authorList>
    </citation>
    <scope>NUCLEOTIDE SEQUENCE [LARGE SCALE GENOMIC DNA]</scope>
    <source>
        <strain evidence="4 5">CFBP 7493</strain>
    </source>
</reference>
<evidence type="ECO:0000256" key="2">
    <source>
        <dbReference type="SAM" id="Phobius"/>
    </source>
</evidence>
<feature type="chain" id="PRO_5017459566" description="Integral membrane protein" evidence="3">
    <location>
        <begin position="29"/>
        <end position="221"/>
    </location>
</feature>
<keyword evidence="2" id="KW-0472">Membrane</keyword>
<feature type="signal peptide" evidence="3">
    <location>
        <begin position="1"/>
        <end position="28"/>
    </location>
</feature>
<protein>
    <recommendedName>
        <fullName evidence="6">Integral membrane protein</fullName>
    </recommendedName>
</protein>
<dbReference type="Proteomes" id="UP000266298">
    <property type="component" value="Unassembled WGS sequence"/>
</dbReference>
<comment type="caution">
    <text evidence="4">The sequence shown here is derived from an EMBL/GenBank/DDBJ whole genome shotgun (WGS) entry which is preliminary data.</text>
</comment>
<dbReference type="EMBL" id="QWEC01000121">
    <property type="protein sequence ID" value="RII97004.1"/>
    <property type="molecule type" value="Genomic_DNA"/>
</dbReference>
<organism evidence="4 5">
    <name type="scientific">Clavibacter michiganensis</name>
    <dbReference type="NCBI Taxonomy" id="28447"/>
    <lineage>
        <taxon>Bacteria</taxon>
        <taxon>Bacillati</taxon>
        <taxon>Actinomycetota</taxon>
        <taxon>Actinomycetes</taxon>
        <taxon>Micrococcales</taxon>
        <taxon>Microbacteriaceae</taxon>
        <taxon>Clavibacter</taxon>
    </lineage>
</organism>
<proteinExistence type="predicted"/>
<evidence type="ECO:0000313" key="4">
    <source>
        <dbReference type="EMBL" id="RII97004.1"/>
    </source>
</evidence>
<evidence type="ECO:0000256" key="3">
    <source>
        <dbReference type="SAM" id="SignalP"/>
    </source>
</evidence>
<feature type="transmembrane region" description="Helical" evidence="2">
    <location>
        <begin position="90"/>
        <end position="111"/>
    </location>
</feature>
<evidence type="ECO:0000256" key="1">
    <source>
        <dbReference type="SAM" id="MobiDB-lite"/>
    </source>
</evidence>
<sequence length="221" mass="22607">MRGVTLGRMPRRVTVVLLAASGSVLALAALSAAVLAVHRDPERVLAVGELGPGALWEVTWIGGGLAFVVALVVGTSAVTARAHRVIRIGAMSIAVATAVGVSLLLCLHVLFSMLGAVRYLDVGTVDGQMVAVAEGSSLAGVSVSVGRREGWSFVPAPSSAPDRSPSSMSVDGGPPPSSDGGYRVRRDGDDVVVTFSIAGEEHELRVRSASGDDGEEAARAR</sequence>
<keyword evidence="3" id="KW-0732">Signal</keyword>
<feature type="compositionally biased region" description="Low complexity" evidence="1">
    <location>
        <begin position="155"/>
        <end position="172"/>
    </location>
</feature>
<name>A0A399NSP8_9MICO</name>
<feature type="region of interest" description="Disordered" evidence="1">
    <location>
        <begin position="154"/>
        <end position="187"/>
    </location>
</feature>
<evidence type="ECO:0008006" key="6">
    <source>
        <dbReference type="Google" id="ProtNLM"/>
    </source>
</evidence>
<accession>A0A399NSP8</accession>
<dbReference type="AlphaFoldDB" id="A0A399NSP8"/>